<name>A0AA96GFM9_9BACT</name>
<evidence type="ECO:0000313" key="1">
    <source>
        <dbReference type="EMBL" id="WNM57754.1"/>
    </source>
</evidence>
<dbReference type="SUPFAM" id="SSF52540">
    <property type="entry name" value="P-loop containing nucleoside triphosphate hydrolases"/>
    <property type="match status" value="1"/>
</dbReference>
<dbReference type="EMBL" id="CP116967">
    <property type="protein sequence ID" value="WNM57754.1"/>
    <property type="molecule type" value="Genomic_DNA"/>
</dbReference>
<proteinExistence type="predicted"/>
<gene>
    <name evidence="1" type="ORF">PP769_17555</name>
</gene>
<reference evidence="1 2" key="1">
    <citation type="submission" date="2023-01" db="EMBL/GenBank/DDBJ databases">
        <title>Cultivation and genomic characterization of new, ubiquitous marine nitrite-oxidizing bacteria from the Nitrospirales.</title>
        <authorList>
            <person name="Mueller A.J."/>
            <person name="Daebeler A."/>
            <person name="Herbold C.W."/>
            <person name="Kirkegaard R.H."/>
            <person name="Daims H."/>
        </authorList>
    </citation>
    <scope>NUCLEOTIDE SEQUENCE [LARGE SCALE GENOMIC DNA]</scope>
    <source>
        <strain evidence="1 2">VA</strain>
    </source>
</reference>
<dbReference type="InterPro" id="IPR021228">
    <property type="entry name" value="BrxD"/>
</dbReference>
<accession>A0AA96GFM9</accession>
<organism evidence="1 2">
    <name type="scientific">Candidatus Nitrospira allomarina</name>
    <dbReference type="NCBI Taxonomy" id="3020900"/>
    <lineage>
        <taxon>Bacteria</taxon>
        <taxon>Pseudomonadati</taxon>
        <taxon>Nitrospirota</taxon>
        <taxon>Nitrospiria</taxon>
        <taxon>Nitrospirales</taxon>
        <taxon>Nitrospiraceae</taxon>
        <taxon>Nitrospira</taxon>
    </lineage>
</organism>
<sequence length="774" mass="88588">MELRPQEWFHTLRQEYLQRFIGQGGSSVKFVVTDSDSDRVDIQNHLATLAQQEGYACISVDAKDTKIHMMDKFFHQIACRIPWDDLASQFVRRLLQENGYQIPDNKEEFCMSGVARMNERAEPLLRRDLNSWLERAIYRDTQMCQEFRMAMIRLCLGQLDSGSEAPFMTEPVKAWLGGEIRQISALKEALIFQKINRTNARYMFVSLCRWLRLVGKTGLVVSLDLSRCLLNKKPDSPEGLYYGVSTTLDAYEMLRQFIDGTDELESFLLVVQVPQEFLTDERRGLNRYEALKLRIWDEVRDRQYQNPLGALIRLGSQQAGDAHDSGKKEYTDRPAMANGDVGHQRAMEALRSGVPNRDVVQVLGSHQTDLEGKFRRLLQQMEANVPHDSPTKGIVIEGGFGSGKSHLLHALQQMALEKNFVCSPIVISKETPLYNGVPLFRAAINNAIVPGKHGDALTEIAGELNFQSPHFADLFDWVHRKDQGCDSRFAASLYLYERMINDPELSHRMIRYWAGDPLSNSQLNKYLQGCPPENPYVFNKISSQNLALQRFRFVSRLMVAAGYKGWILLIDEAEIIGRYSFKQRTKSYKEVARWMGVLAEDTCPAIGAIVALTDDFQSVILEEKQDSQKIEQMCQEESTDETHMQALQAIQGIRLIEQEGEPLIRPYESMVDALYERLRSLHGSAYSWTPPPVSAVEKLSSTRMREYVRGWITEWDLRRLYPEAQLDIEILDVRQTYDEDQELEPTLADDMDSEKIAEPEESLMAVALQNQAPV</sequence>
<dbReference type="InterPro" id="IPR027417">
    <property type="entry name" value="P-loop_NTPase"/>
</dbReference>
<protein>
    <submittedName>
        <fullName evidence="1">DUF2791 family P-loop domain-containing protein</fullName>
    </submittedName>
</protein>
<evidence type="ECO:0000313" key="2">
    <source>
        <dbReference type="Proteomes" id="UP001302719"/>
    </source>
</evidence>
<dbReference type="KEGG" id="nall:PP769_17555"/>
<dbReference type="Proteomes" id="UP001302719">
    <property type="component" value="Chromosome"/>
</dbReference>
<keyword evidence="2" id="KW-1185">Reference proteome</keyword>
<dbReference type="RefSeq" id="WP_312642619.1">
    <property type="nucleotide sequence ID" value="NZ_CP116967.1"/>
</dbReference>
<dbReference type="Pfam" id="PF10923">
    <property type="entry name" value="BrxC_BrxD"/>
    <property type="match status" value="2"/>
</dbReference>
<dbReference type="AlphaFoldDB" id="A0AA96GFM9"/>